<evidence type="ECO:0000313" key="2">
    <source>
        <dbReference type="EMBL" id="KAA3529612.1"/>
    </source>
</evidence>
<dbReference type="Proteomes" id="UP000179454">
    <property type="component" value="Unassembled WGS sequence"/>
</dbReference>
<reference evidence="2 14" key="1">
    <citation type="submission" date="2018-08" db="EMBL/GenBank/DDBJ databases">
        <title>Genome sequencing of Agrobacterium vitis strain ICMP 10754.</title>
        <authorList>
            <person name="Visnovsky S.B."/>
            <person name="Pitman A.R."/>
        </authorList>
    </citation>
    <scope>NUCLEOTIDE SEQUENCE [LARGE SCALE GENOMIC DNA]</scope>
    <source>
        <strain evidence="2 14">ICMP 10754</strain>
    </source>
</reference>
<evidence type="ECO:0000313" key="10">
    <source>
        <dbReference type="Proteomes" id="UP000175993"/>
    </source>
</evidence>
<dbReference type="Proteomes" id="UP000440716">
    <property type="component" value="Unassembled WGS sequence"/>
</dbReference>
<keyword evidence="1" id="KW-0812">Transmembrane</keyword>
<evidence type="ECO:0000313" key="13">
    <source>
        <dbReference type="Proteomes" id="UP000436692"/>
    </source>
</evidence>
<name>A0A120DAE1_AGRVI</name>
<keyword evidence="1" id="KW-0472">Membrane</keyword>
<dbReference type="Proteomes" id="UP000436911">
    <property type="component" value="Unassembled WGS sequence"/>
</dbReference>
<dbReference type="EMBL" id="MBFE02000011">
    <property type="protein sequence ID" value="MUO43283.1"/>
    <property type="molecule type" value="Genomic_DNA"/>
</dbReference>
<reference evidence="10 11" key="2">
    <citation type="submission" date="2019-11" db="EMBL/GenBank/DDBJ databases">
        <title>Whole-genome sequencing of Allorhizobium vitis.</title>
        <authorList>
            <person name="Gan H.M."/>
            <person name="Savka M.A."/>
        </authorList>
    </citation>
    <scope>NUCLEOTIDE SEQUENCE [LARGE SCALE GENOMIC DNA]</scope>
    <source>
        <strain evidence="5 10">AB4</strain>
        <strain evidence="6 12">RF2/1</strain>
        <strain evidence="4 11">T1/7</strain>
    </source>
</reference>
<feature type="transmembrane region" description="Helical" evidence="1">
    <location>
        <begin position="46"/>
        <end position="65"/>
    </location>
</feature>
<evidence type="ECO:0000313" key="12">
    <source>
        <dbReference type="Proteomes" id="UP000179536"/>
    </source>
</evidence>
<reference evidence="3" key="4">
    <citation type="submission" date="2020-11" db="EMBL/GenBank/DDBJ databases">
        <title>Agrobacterium vitis strain K377 genome.</title>
        <authorList>
            <person name="Xi H."/>
        </authorList>
    </citation>
    <scope>NUCLEOTIDE SEQUENCE</scope>
    <source>
        <strain evidence="3">K377</strain>
    </source>
</reference>
<dbReference type="Proteomes" id="UP000477951">
    <property type="component" value="Unassembled WGS sequence"/>
</dbReference>
<evidence type="ECO:0000313" key="8">
    <source>
        <dbReference type="EMBL" id="MUZ72545.1"/>
    </source>
</evidence>
<evidence type="ECO:0000313" key="3">
    <source>
        <dbReference type="EMBL" id="MBF2717946.1"/>
    </source>
</evidence>
<evidence type="ECO:0000313" key="7">
    <source>
        <dbReference type="EMBL" id="MUZ58064.1"/>
    </source>
</evidence>
<keyword evidence="1" id="KW-1133">Transmembrane helix</keyword>
<dbReference type="EMBL" id="MBEV02000009">
    <property type="protein sequence ID" value="MUP06732.1"/>
    <property type="molecule type" value="Genomic_DNA"/>
</dbReference>
<protein>
    <submittedName>
        <fullName evidence="9">Amino acid transporter</fullName>
    </submittedName>
</protein>
<evidence type="ECO:0000313" key="16">
    <source>
        <dbReference type="Proteomes" id="UP000477951"/>
    </source>
</evidence>
<comment type="caution">
    <text evidence="9">The sequence shown here is derived from an EMBL/GenBank/DDBJ whole genome shotgun (WGS) entry which is preliminary data.</text>
</comment>
<sequence>MEIAVRNERTKLTATYINGVAIAIFAVGGFAPVISTVNSGHGPNGNLALVCSICILASVALHLLARKILKGLKP</sequence>
<dbReference type="Proteomes" id="UP000179536">
    <property type="component" value="Unassembled WGS sequence"/>
</dbReference>
<dbReference type="EMBL" id="JACXXJ020000005">
    <property type="protein sequence ID" value="MBF2717946.1"/>
    <property type="molecule type" value="Genomic_DNA"/>
</dbReference>
<proteinExistence type="predicted"/>
<dbReference type="Proteomes" id="UP000436692">
    <property type="component" value="Unassembled WGS sequence"/>
</dbReference>
<evidence type="ECO:0000313" key="14">
    <source>
        <dbReference type="Proteomes" id="UP000436911"/>
    </source>
</evidence>
<evidence type="ECO:0000313" key="11">
    <source>
        <dbReference type="Proteomes" id="UP000179454"/>
    </source>
</evidence>
<dbReference type="OMA" id="VCSICIL"/>
<dbReference type="GeneID" id="60683700"/>
<evidence type="ECO:0000313" key="9">
    <source>
        <dbReference type="EMBL" id="MVA57973.1"/>
    </source>
</evidence>
<evidence type="ECO:0000313" key="4">
    <source>
        <dbReference type="EMBL" id="MUO43283.1"/>
    </source>
</evidence>
<dbReference type="EMBL" id="QUSG01000003">
    <property type="protein sequence ID" value="KAA3529612.1"/>
    <property type="molecule type" value="Genomic_DNA"/>
</dbReference>
<evidence type="ECO:0000256" key="1">
    <source>
        <dbReference type="SAM" id="Phobius"/>
    </source>
</evidence>
<dbReference type="EMBL" id="WPHM01000005">
    <property type="protein sequence ID" value="MUZ58064.1"/>
    <property type="molecule type" value="Genomic_DNA"/>
</dbReference>
<dbReference type="Proteomes" id="UP000175993">
    <property type="component" value="Unassembled WGS sequence"/>
</dbReference>
<dbReference type="EMBL" id="WPHU01000007">
    <property type="protein sequence ID" value="MVA57973.1"/>
    <property type="molecule type" value="Genomic_DNA"/>
</dbReference>
<organism evidence="9 15">
    <name type="scientific">Agrobacterium vitis</name>
    <name type="common">Rhizobium vitis</name>
    <dbReference type="NCBI Taxonomy" id="373"/>
    <lineage>
        <taxon>Bacteria</taxon>
        <taxon>Pseudomonadati</taxon>
        <taxon>Pseudomonadota</taxon>
        <taxon>Alphaproteobacteria</taxon>
        <taxon>Hyphomicrobiales</taxon>
        <taxon>Rhizobiaceae</taxon>
        <taxon>Rhizobium/Agrobacterium group</taxon>
        <taxon>Agrobacterium</taxon>
    </lineage>
</organism>
<evidence type="ECO:0000313" key="5">
    <source>
        <dbReference type="EMBL" id="MUP06732.1"/>
    </source>
</evidence>
<dbReference type="AlphaFoldDB" id="A0A120DAE1"/>
<gene>
    <name evidence="5" type="ORF">BBI04_018205</name>
    <name evidence="6" type="ORF">BBK91_008425</name>
    <name evidence="4" type="ORF">BBL17_016000</name>
    <name evidence="2" type="ORF">DXT89_07760</name>
    <name evidence="9" type="ORF">GOZ88_17860</name>
    <name evidence="8" type="ORF">GOZ90_07610</name>
    <name evidence="7" type="ORF">GOZ95_11440</name>
    <name evidence="3" type="ORF">IEI95_027465</name>
</gene>
<feature type="transmembrane region" description="Helical" evidence="1">
    <location>
        <begin position="12"/>
        <end position="34"/>
    </location>
</feature>
<keyword evidence="11" id="KW-1185">Reference proteome</keyword>
<evidence type="ECO:0000313" key="15">
    <source>
        <dbReference type="Proteomes" id="UP000440716"/>
    </source>
</evidence>
<dbReference type="OrthoDB" id="7997654at2"/>
<evidence type="ECO:0000313" key="6">
    <source>
        <dbReference type="EMBL" id="MUP09887.1"/>
    </source>
</evidence>
<dbReference type="RefSeq" id="WP_015917430.1">
    <property type="nucleotide sequence ID" value="NZ_AP023268.1"/>
</dbReference>
<reference evidence="13 15" key="3">
    <citation type="submission" date="2019-12" db="EMBL/GenBank/DDBJ databases">
        <title>Whole-genome sequencing of Allorhizobium vitis.</title>
        <authorList>
            <person name="Gan H.M."/>
            <person name="Szegedi E."/>
            <person name="Burr T."/>
            <person name="Savka M.A."/>
        </authorList>
    </citation>
    <scope>NUCLEOTIDE SEQUENCE [LARGE SCALE GENOMIC DNA]</scope>
    <source>
        <strain evidence="9 15">CG415</strain>
        <strain evidence="8 16">CG516</strain>
        <strain evidence="7 13">CG989</strain>
    </source>
</reference>
<accession>A0A120DAE1</accession>
<dbReference type="Proteomes" id="UP000655037">
    <property type="component" value="Unassembled WGS sequence"/>
</dbReference>
<dbReference type="EMBL" id="WPHR01000004">
    <property type="protein sequence ID" value="MUZ72545.1"/>
    <property type="molecule type" value="Genomic_DNA"/>
</dbReference>
<dbReference type="EMBL" id="MBFA02000004">
    <property type="protein sequence ID" value="MUP09887.1"/>
    <property type="molecule type" value="Genomic_DNA"/>
</dbReference>